<evidence type="ECO:0000256" key="3">
    <source>
        <dbReference type="RuleBase" id="RU000363"/>
    </source>
</evidence>
<organism evidence="4 5">
    <name type="scientific">Stygiobacter electus</name>
    <dbReference type="NCBI Taxonomy" id="3032292"/>
    <lineage>
        <taxon>Bacteria</taxon>
        <taxon>Pseudomonadati</taxon>
        <taxon>Ignavibacteriota</taxon>
        <taxon>Ignavibacteria</taxon>
        <taxon>Ignavibacteriales</taxon>
        <taxon>Melioribacteraceae</taxon>
        <taxon>Stygiobacter</taxon>
    </lineage>
</organism>
<dbReference type="PRINTS" id="PR00081">
    <property type="entry name" value="GDHRDH"/>
</dbReference>
<dbReference type="PROSITE" id="PS00061">
    <property type="entry name" value="ADH_SHORT"/>
    <property type="match status" value="1"/>
</dbReference>
<dbReference type="GO" id="GO:0016020">
    <property type="term" value="C:membrane"/>
    <property type="evidence" value="ECO:0007669"/>
    <property type="project" value="TreeGrafter"/>
</dbReference>
<evidence type="ECO:0000313" key="5">
    <source>
        <dbReference type="Proteomes" id="UP001221302"/>
    </source>
</evidence>
<dbReference type="RefSeq" id="WP_321534841.1">
    <property type="nucleotide sequence ID" value="NZ_JARGDL010000002.1"/>
</dbReference>
<dbReference type="CDD" id="cd05233">
    <property type="entry name" value="SDR_c"/>
    <property type="match status" value="1"/>
</dbReference>
<evidence type="ECO:0000256" key="2">
    <source>
        <dbReference type="ARBA" id="ARBA00023002"/>
    </source>
</evidence>
<dbReference type="Gene3D" id="3.40.50.720">
    <property type="entry name" value="NAD(P)-binding Rossmann-like Domain"/>
    <property type="match status" value="1"/>
</dbReference>
<evidence type="ECO:0000313" key="4">
    <source>
        <dbReference type="EMBL" id="MDF1611077.1"/>
    </source>
</evidence>
<accession>A0AAE3NZN7</accession>
<dbReference type="Proteomes" id="UP001221302">
    <property type="component" value="Unassembled WGS sequence"/>
</dbReference>
<sequence length="237" mass="26576">MEEKINSVLITGASSGIGKALVEVFANNAYHVIGISRREKNLIDLKKSLGENEKYFDYLVADISERNQIEEICDNISSKYFVHCLINNAGISSFKSAIDDTIDEIEKIIKTNLFAPIYLIKKFLPEMILKKDGTIINILSVVNKKIFTNSSIYSASKTGLESFSKVLREEHRNDNIKIINVFPGATATEIWPSKALEKYSSKMMDSKSVANIIFQAFEQKGNLSVEELVIRPITGDL</sequence>
<comment type="caution">
    <text evidence="4">The sequence shown here is derived from an EMBL/GenBank/DDBJ whole genome shotgun (WGS) entry which is preliminary data.</text>
</comment>
<evidence type="ECO:0000256" key="1">
    <source>
        <dbReference type="ARBA" id="ARBA00006484"/>
    </source>
</evidence>
<dbReference type="InterPro" id="IPR002347">
    <property type="entry name" value="SDR_fam"/>
</dbReference>
<keyword evidence="2" id="KW-0560">Oxidoreductase</keyword>
<dbReference type="PANTHER" id="PTHR44196">
    <property type="entry name" value="DEHYDROGENASE/REDUCTASE SDR FAMILY MEMBER 7B"/>
    <property type="match status" value="1"/>
</dbReference>
<dbReference type="PANTHER" id="PTHR44196:SF1">
    <property type="entry name" value="DEHYDROGENASE_REDUCTASE SDR FAMILY MEMBER 7B"/>
    <property type="match status" value="1"/>
</dbReference>
<name>A0AAE3NZN7_9BACT</name>
<dbReference type="Pfam" id="PF00106">
    <property type="entry name" value="adh_short"/>
    <property type="match status" value="1"/>
</dbReference>
<protein>
    <submittedName>
        <fullName evidence="4">SDR family NAD(P)-dependent oxidoreductase</fullName>
    </submittedName>
</protein>
<comment type="similarity">
    <text evidence="1 3">Belongs to the short-chain dehydrogenases/reductases (SDR) family.</text>
</comment>
<proteinExistence type="inferred from homology"/>
<dbReference type="PRINTS" id="PR00080">
    <property type="entry name" value="SDRFAMILY"/>
</dbReference>
<dbReference type="AlphaFoldDB" id="A0AAE3NZN7"/>
<dbReference type="InterPro" id="IPR036291">
    <property type="entry name" value="NAD(P)-bd_dom_sf"/>
</dbReference>
<dbReference type="SUPFAM" id="SSF51735">
    <property type="entry name" value="NAD(P)-binding Rossmann-fold domains"/>
    <property type="match status" value="1"/>
</dbReference>
<dbReference type="GO" id="GO:0016491">
    <property type="term" value="F:oxidoreductase activity"/>
    <property type="evidence" value="ECO:0007669"/>
    <property type="project" value="UniProtKB-KW"/>
</dbReference>
<dbReference type="EMBL" id="JARGDL010000002">
    <property type="protein sequence ID" value="MDF1611077.1"/>
    <property type="molecule type" value="Genomic_DNA"/>
</dbReference>
<reference evidence="4" key="1">
    <citation type="submission" date="2023-03" db="EMBL/GenBank/DDBJ databases">
        <title>Stygiobacter electus gen. nov., sp. nov., facultatively anaerobic thermotolerant bacterium of the class Ignavibacteria from a well of Yessentuki mineral water deposit.</title>
        <authorList>
            <person name="Podosokorskaya O.A."/>
            <person name="Elcheninov A.G."/>
            <person name="Petrova N.F."/>
            <person name="Zavarzina D.G."/>
            <person name="Kublanov I.V."/>
            <person name="Merkel A.Y."/>
        </authorList>
    </citation>
    <scope>NUCLEOTIDE SEQUENCE</scope>
    <source>
        <strain evidence="4">09-Me</strain>
    </source>
</reference>
<gene>
    <name evidence="4" type="ORF">P0M35_02870</name>
</gene>
<dbReference type="InterPro" id="IPR020904">
    <property type="entry name" value="Sc_DH/Rdtase_CS"/>
</dbReference>
<keyword evidence="5" id="KW-1185">Reference proteome</keyword>